<proteinExistence type="predicted"/>
<comment type="caution">
    <text evidence="1">The sequence shown here is derived from an EMBL/GenBank/DDBJ whole genome shotgun (WGS) entry which is preliminary data.</text>
</comment>
<dbReference type="EMBL" id="JBHTJZ010000005">
    <property type="protein sequence ID" value="MFD0958544.1"/>
    <property type="molecule type" value="Genomic_DNA"/>
</dbReference>
<gene>
    <name evidence="1" type="ORF">ACFQ2I_04000</name>
</gene>
<sequence length="100" mass="11538">MKMPKTRVRLSLYERGIAESLVSQYGYTPYEARELVVDYIAIVRKLGGYEQCVHYAELLHRARESGYAPSAWLQRIIEIEGGEARDRGIGAEQQEYLQSR</sequence>
<dbReference type="Proteomes" id="UP001596989">
    <property type="component" value="Unassembled WGS sequence"/>
</dbReference>
<evidence type="ECO:0000313" key="1">
    <source>
        <dbReference type="EMBL" id="MFD0958544.1"/>
    </source>
</evidence>
<reference evidence="2" key="1">
    <citation type="journal article" date="2019" name="Int. J. Syst. Evol. Microbiol.">
        <title>The Global Catalogue of Microorganisms (GCM) 10K type strain sequencing project: providing services to taxonomists for standard genome sequencing and annotation.</title>
        <authorList>
            <consortium name="The Broad Institute Genomics Platform"/>
            <consortium name="The Broad Institute Genome Sequencing Center for Infectious Disease"/>
            <person name="Wu L."/>
            <person name="Ma J."/>
        </authorList>
    </citation>
    <scope>NUCLEOTIDE SEQUENCE [LARGE SCALE GENOMIC DNA]</scope>
    <source>
        <strain evidence="2">CCUG 59129</strain>
    </source>
</reference>
<evidence type="ECO:0000313" key="2">
    <source>
        <dbReference type="Proteomes" id="UP001596989"/>
    </source>
</evidence>
<protein>
    <submittedName>
        <fullName evidence="1">Uncharacterized protein</fullName>
    </submittedName>
</protein>
<dbReference type="RefSeq" id="WP_377562333.1">
    <property type="nucleotide sequence ID" value="NZ_JBHTJZ010000005.1"/>
</dbReference>
<accession>A0ABW3HM59</accession>
<name>A0ABW3HM59_9BACL</name>
<organism evidence="1 2">
    <name type="scientific">Paenibacillus chungangensis</name>
    <dbReference type="NCBI Taxonomy" id="696535"/>
    <lineage>
        <taxon>Bacteria</taxon>
        <taxon>Bacillati</taxon>
        <taxon>Bacillota</taxon>
        <taxon>Bacilli</taxon>
        <taxon>Bacillales</taxon>
        <taxon>Paenibacillaceae</taxon>
        <taxon>Paenibacillus</taxon>
    </lineage>
</organism>
<keyword evidence="2" id="KW-1185">Reference proteome</keyword>